<dbReference type="GO" id="GO:0005524">
    <property type="term" value="F:ATP binding"/>
    <property type="evidence" value="ECO:0007669"/>
    <property type="project" value="UniProtKB-KW"/>
</dbReference>
<sequence>MTSVARPAPASGRPPAYLQVAQLTKRFGSATVLHDLNLTVEKGEFVSLLGPSGCGKTTLLRLIAGLMRPETGRIVIADRELTRVPAHKRQVGVVFQNYALFPHLTVAENVAFGLTNQRRSRDEIKRRVGEALQLVRMAPFADRSVSALSGGQQQRIAVARAIVVEPAILLLDEPFSALDRKLRETMQIELRHILRDLGITSIFVTHDQDEALVMSDRIAVMNEGQIEHLGTPADIYTSPKSLFVLEFVGLSTRLGGTVVSSHGGEVEVETAFGRMRAPAQFRPGSPVVVAVRPEAISIGESEGDGRNVVRARLTDVVYLGAKTQLHLRGERSGDLIQAEIARLPPGGLPSGSELALTWRVEDTMVFPAPASAAS</sequence>
<reference evidence="9 10" key="1">
    <citation type="submission" date="2019-03" db="EMBL/GenBank/DDBJ databases">
        <title>Genomic Encyclopedia of Type Strains, Phase IV (KMG-IV): sequencing the most valuable type-strain genomes for metagenomic binning, comparative biology and taxonomic classification.</title>
        <authorList>
            <person name="Goeker M."/>
        </authorList>
    </citation>
    <scope>NUCLEOTIDE SEQUENCE [LARGE SCALE GENOMIC DNA]</scope>
    <source>
        <strain evidence="9 10">DSM 25903</strain>
    </source>
</reference>
<dbReference type="InterPro" id="IPR027417">
    <property type="entry name" value="P-loop_NTPase"/>
</dbReference>
<dbReference type="InterPro" id="IPR017871">
    <property type="entry name" value="ABC_transporter-like_CS"/>
</dbReference>
<accession>A0A4R7C0V4</accession>
<dbReference type="EC" id="7.6.2.11" evidence="7"/>
<dbReference type="PANTHER" id="PTHR42781">
    <property type="entry name" value="SPERMIDINE/PUTRESCINE IMPORT ATP-BINDING PROTEIN POTA"/>
    <property type="match status" value="1"/>
</dbReference>
<feature type="domain" description="ABC transporter" evidence="8">
    <location>
        <begin position="18"/>
        <end position="248"/>
    </location>
</feature>
<dbReference type="GO" id="GO:0015417">
    <property type="term" value="F:ABC-type polyamine transporter activity"/>
    <property type="evidence" value="ECO:0007669"/>
    <property type="project" value="UniProtKB-EC"/>
</dbReference>
<organism evidence="9 10">
    <name type="scientific">Enterovirga rhinocerotis</name>
    <dbReference type="NCBI Taxonomy" id="1339210"/>
    <lineage>
        <taxon>Bacteria</taxon>
        <taxon>Pseudomonadati</taxon>
        <taxon>Pseudomonadota</taxon>
        <taxon>Alphaproteobacteria</taxon>
        <taxon>Hyphomicrobiales</taxon>
        <taxon>Methylobacteriaceae</taxon>
        <taxon>Enterovirga</taxon>
    </lineage>
</organism>
<dbReference type="PANTHER" id="PTHR42781:SF4">
    <property type="entry name" value="SPERMIDINE_PUTRESCINE IMPORT ATP-BINDING PROTEIN POTA"/>
    <property type="match status" value="1"/>
</dbReference>
<evidence type="ECO:0000256" key="4">
    <source>
        <dbReference type="ARBA" id="ARBA00022840"/>
    </source>
</evidence>
<dbReference type="AlphaFoldDB" id="A0A4R7C0V4"/>
<evidence type="ECO:0000313" key="9">
    <source>
        <dbReference type="EMBL" id="TDR90127.1"/>
    </source>
</evidence>
<comment type="subunit">
    <text evidence="7">The complex is composed of two ATP-binding proteins (PotA), two transmembrane proteins (PotB and PotC) and a solute-binding protein (PotD).</text>
</comment>
<keyword evidence="2 7" id="KW-1003">Cell membrane</keyword>
<comment type="function">
    <text evidence="7">Part of the ABC transporter complex PotABCD involved in spermidine/putrescine import. Responsible for energy coupling to the transport system.</text>
</comment>
<dbReference type="InterPro" id="IPR003593">
    <property type="entry name" value="AAA+_ATPase"/>
</dbReference>
<dbReference type="GO" id="GO:0043190">
    <property type="term" value="C:ATP-binding cassette (ABC) transporter complex"/>
    <property type="evidence" value="ECO:0007669"/>
    <property type="project" value="InterPro"/>
</dbReference>
<dbReference type="SMART" id="SM00382">
    <property type="entry name" value="AAA"/>
    <property type="match status" value="1"/>
</dbReference>
<keyword evidence="4 7" id="KW-0067">ATP-binding</keyword>
<dbReference type="PROSITE" id="PS50893">
    <property type="entry name" value="ABC_TRANSPORTER_2"/>
    <property type="match status" value="1"/>
</dbReference>
<name>A0A4R7C0V4_9HYPH</name>
<comment type="caution">
    <text evidence="9">The sequence shown here is derived from an EMBL/GenBank/DDBJ whole genome shotgun (WGS) entry which is preliminary data.</text>
</comment>
<dbReference type="GO" id="GO:0016887">
    <property type="term" value="F:ATP hydrolysis activity"/>
    <property type="evidence" value="ECO:0007669"/>
    <property type="project" value="InterPro"/>
</dbReference>
<comment type="similarity">
    <text evidence="7">Belongs to the ABC transporter superfamily. Spermidine/putrescine importer (TC 3.A.1.11.1) family.</text>
</comment>
<evidence type="ECO:0000256" key="5">
    <source>
        <dbReference type="ARBA" id="ARBA00022967"/>
    </source>
</evidence>
<keyword evidence="3 7" id="KW-0547">Nucleotide-binding</keyword>
<keyword evidence="1 7" id="KW-0813">Transport</keyword>
<dbReference type="SUPFAM" id="SSF50331">
    <property type="entry name" value="MOP-like"/>
    <property type="match status" value="1"/>
</dbReference>
<dbReference type="EMBL" id="SNZR01000013">
    <property type="protein sequence ID" value="TDR90127.1"/>
    <property type="molecule type" value="Genomic_DNA"/>
</dbReference>
<dbReference type="RefSeq" id="WP_133771276.1">
    <property type="nucleotide sequence ID" value="NZ_SNZR01000013.1"/>
</dbReference>
<dbReference type="Gene3D" id="2.40.50.100">
    <property type="match status" value="1"/>
</dbReference>
<dbReference type="GO" id="GO:0015847">
    <property type="term" value="P:putrescine transport"/>
    <property type="evidence" value="ECO:0007669"/>
    <property type="project" value="UniProtKB-ARBA"/>
</dbReference>
<evidence type="ECO:0000256" key="3">
    <source>
        <dbReference type="ARBA" id="ARBA00022741"/>
    </source>
</evidence>
<keyword evidence="6 7" id="KW-0472">Membrane</keyword>
<dbReference type="InterPro" id="IPR003439">
    <property type="entry name" value="ABC_transporter-like_ATP-bd"/>
</dbReference>
<protein>
    <recommendedName>
        <fullName evidence="7">Spermidine/putrescine import ATP-binding protein PotA</fullName>
        <ecNumber evidence="7">7.6.2.11</ecNumber>
    </recommendedName>
</protein>
<comment type="catalytic activity">
    <reaction evidence="7">
        <text>ATP + H2O + polyamine-[polyamine-binding protein]Side 1 = ADP + phosphate + polyamineSide 2 + [polyamine-binding protein]Side 1.</text>
        <dbReference type="EC" id="7.6.2.11"/>
    </reaction>
</comment>
<gene>
    <name evidence="7" type="primary">potA</name>
    <name evidence="9" type="ORF">EV668_2969</name>
</gene>
<evidence type="ECO:0000256" key="7">
    <source>
        <dbReference type="RuleBase" id="RU364083"/>
    </source>
</evidence>
<dbReference type="InterPro" id="IPR050093">
    <property type="entry name" value="ABC_SmlMolc_Importer"/>
</dbReference>
<dbReference type="InterPro" id="IPR005893">
    <property type="entry name" value="PotA-like"/>
</dbReference>
<dbReference type="OrthoDB" id="9802264at2"/>
<dbReference type="InterPro" id="IPR008995">
    <property type="entry name" value="Mo/tungstate-bd_C_term_dom"/>
</dbReference>
<evidence type="ECO:0000256" key="6">
    <source>
        <dbReference type="ARBA" id="ARBA00023136"/>
    </source>
</evidence>
<dbReference type="Pfam" id="PF00005">
    <property type="entry name" value="ABC_tran"/>
    <property type="match status" value="1"/>
</dbReference>
<dbReference type="Proteomes" id="UP000295122">
    <property type="component" value="Unassembled WGS sequence"/>
</dbReference>
<dbReference type="NCBIfam" id="TIGR01187">
    <property type="entry name" value="potA"/>
    <property type="match status" value="1"/>
</dbReference>
<dbReference type="SUPFAM" id="SSF52540">
    <property type="entry name" value="P-loop containing nucleoside triphosphate hydrolases"/>
    <property type="match status" value="1"/>
</dbReference>
<dbReference type="FunFam" id="3.40.50.300:FF:000133">
    <property type="entry name" value="Spermidine/putrescine import ATP-binding protein PotA"/>
    <property type="match status" value="1"/>
</dbReference>
<keyword evidence="5 7" id="KW-1278">Translocase</keyword>
<proteinExistence type="inferred from homology"/>
<evidence type="ECO:0000259" key="8">
    <source>
        <dbReference type="PROSITE" id="PS50893"/>
    </source>
</evidence>
<evidence type="ECO:0000256" key="2">
    <source>
        <dbReference type="ARBA" id="ARBA00022475"/>
    </source>
</evidence>
<dbReference type="Pfam" id="PF08402">
    <property type="entry name" value="TOBE_2"/>
    <property type="match status" value="1"/>
</dbReference>
<dbReference type="Gene3D" id="3.40.50.300">
    <property type="entry name" value="P-loop containing nucleotide triphosphate hydrolases"/>
    <property type="match status" value="1"/>
</dbReference>
<evidence type="ECO:0000313" key="10">
    <source>
        <dbReference type="Proteomes" id="UP000295122"/>
    </source>
</evidence>
<evidence type="ECO:0000256" key="1">
    <source>
        <dbReference type="ARBA" id="ARBA00022448"/>
    </source>
</evidence>
<dbReference type="InterPro" id="IPR013611">
    <property type="entry name" value="Transp-assoc_OB_typ2"/>
</dbReference>
<keyword evidence="10" id="KW-1185">Reference proteome</keyword>
<dbReference type="PROSITE" id="PS00211">
    <property type="entry name" value="ABC_TRANSPORTER_1"/>
    <property type="match status" value="1"/>
</dbReference>